<keyword evidence="1" id="KW-0489">Methyltransferase</keyword>
<gene>
    <name evidence="1" type="ORF">FYJ29_00375</name>
</gene>
<dbReference type="Proteomes" id="UP000483362">
    <property type="component" value="Unassembled WGS sequence"/>
</dbReference>
<sequence>MAKVVEFDRFKVIKASAKEMFEAVGSPGICDYCSERPKHGYYIAVLNKWYCPKCWENFKKRAVWYPEDAMVENRNFECYSKLLGL</sequence>
<comment type="caution">
    <text evidence="1">The sequence shown here is derived from an EMBL/GenBank/DDBJ whole genome shotgun (WGS) entry which is preliminary data.</text>
</comment>
<reference evidence="1 2" key="1">
    <citation type="submission" date="2019-08" db="EMBL/GenBank/DDBJ databases">
        <title>In-depth cultivation of the pig gut microbiome towards novel bacterial diversity and tailored functional studies.</title>
        <authorList>
            <person name="Wylensek D."/>
            <person name="Hitch T.C.A."/>
            <person name="Clavel T."/>
        </authorList>
    </citation>
    <scope>NUCLEOTIDE SEQUENCE [LARGE SCALE GENOMIC DNA]</scope>
    <source>
        <strain evidence="1 2">Oil-RF-744-WCA-WT-10</strain>
    </source>
</reference>
<dbReference type="GO" id="GO:0032259">
    <property type="term" value="P:methylation"/>
    <property type="evidence" value="ECO:0007669"/>
    <property type="project" value="UniProtKB-KW"/>
</dbReference>
<name>A0A6L5XB51_9BACT</name>
<evidence type="ECO:0000313" key="1">
    <source>
        <dbReference type="EMBL" id="MSS16236.1"/>
    </source>
</evidence>
<dbReference type="AlphaFoldDB" id="A0A6L5XB51"/>
<dbReference type="GO" id="GO:0008168">
    <property type="term" value="F:methyltransferase activity"/>
    <property type="evidence" value="ECO:0007669"/>
    <property type="project" value="UniProtKB-KW"/>
</dbReference>
<protein>
    <submittedName>
        <fullName evidence="1">Demethylase</fullName>
    </submittedName>
</protein>
<dbReference type="EMBL" id="VULT01000001">
    <property type="protein sequence ID" value="MSS16236.1"/>
    <property type="molecule type" value="Genomic_DNA"/>
</dbReference>
<organism evidence="1 2">
    <name type="scientific">Sodaliphilus pleomorphus</name>
    <dbReference type="NCBI Taxonomy" id="2606626"/>
    <lineage>
        <taxon>Bacteria</taxon>
        <taxon>Pseudomonadati</taxon>
        <taxon>Bacteroidota</taxon>
        <taxon>Bacteroidia</taxon>
        <taxon>Bacteroidales</taxon>
        <taxon>Muribaculaceae</taxon>
        <taxon>Sodaliphilus</taxon>
    </lineage>
</organism>
<keyword evidence="2" id="KW-1185">Reference proteome</keyword>
<dbReference type="RefSeq" id="WP_154327977.1">
    <property type="nucleotide sequence ID" value="NZ_CP045696.1"/>
</dbReference>
<keyword evidence="1" id="KW-0808">Transferase</keyword>
<evidence type="ECO:0000313" key="2">
    <source>
        <dbReference type="Proteomes" id="UP000483362"/>
    </source>
</evidence>
<proteinExistence type="predicted"/>
<accession>A0A6L5XB51</accession>